<keyword evidence="2" id="KW-1185">Reference proteome</keyword>
<dbReference type="EMBL" id="CP011371">
    <property type="protein sequence ID" value="AKJ26722.1"/>
    <property type="molecule type" value="Genomic_DNA"/>
</dbReference>
<dbReference type="KEGG" id="pbh:AAW51_0031"/>
<dbReference type="AlphaFoldDB" id="A0A0G3BBN5"/>
<organism evidence="1 2">
    <name type="scientific">Caldimonas brevitalea</name>
    <dbReference type="NCBI Taxonomy" id="413882"/>
    <lineage>
        <taxon>Bacteria</taxon>
        <taxon>Pseudomonadati</taxon>
        <taxon>Pseudomonadota</taxon>
        <taxon>Betaproteobacteria</taxon>
        <taxon>Burkholderiales</taxon>
        <taxon>Sphaerotilaceae</taxon>
        <taxon>Caldimonas</taxon>
    </lineage>
</organism>
<protein>
    <submittedName>
        <fullName evidence="1">Uncharacterized protein</fullName>
    </submittedName>
</protein>
<dbReference type="Proteomes" id="UP000035352">
    <property type="component" value="Chromosome"/>
</dbReference>
<proteinExistence type="predicted"/>
<dbReference type="RefSeq" id="WP_047192998.1">
    <property type="nucleotide sequence ID" value="NZ_CP011371.1"/>
</dbReference>
<accession>A0A0G3BBN5</accession>
<reference evidence="1 2" key="1">
    <citation type="submission" date="2015-05" db="EMBL/GenBank/DDBJ databases">
        <authorList>
            <person name="Tang B."/>
            <person name="Yu Y."/>
        </authorList>
    </citation>
    <scope>NUCLEOTIDE SEQUENCE [LARGE SCALE GENOMIC DNA]</scope>
    <source>
        <strain evidence="1 2">DSM 7029</strain>
    </source>
</reference>
<sequence length="72" mass="8003">MHYVLNREDFLEALQELEEELSEATLASGDVLSHCWQCVGCGNQYTSFELIGPPLPCVCGEVRLLPSLPTLH</sequence>
<dbReference type="STRING" id="413882.AAW51_0031"/>
<gene>
    <name evidence="1" type="ORF">AAW51_0031</name>
</gene>
<name>A0A0G3BBN5_9BURK</name>
<evidence type="ECO:0000313" key="2">
    <source>
        <dbReference type="Proteomes" id="UP000035352"/>
    </source>
</evidence>
<evidence type="ECO:0000313" key="1">
    <source>
        <dbReference type="EMBL" id="AKJ26722.1"/>
    </source>
</evidence>